<evidence type="ECO:0000256" key="7">
    <source>
        <dbReference type="SAM" id="MobiDB-lite"/>
    </source>
</evidence>
<dbReference type="GO" id="GO:1990481">
    <property type="term" value="P:mRNA pseudouridine synthesis"/>
    <property type="evidence" value="ECO:0007669"/>
    <property type="project" value="TreeGrafter"/>
</dbReference>
<feature type="binding site" evidence="6">
    <location>
        <position position="279"/>
    </location>
    <ligand>
        <name>substrate</name>
    </ligand>
</feature>
<sequence length="601" mass="67526">MRGQILASLQRHIPCIAKAHLRHSAPLYSLRSGDTSIVIAEQHCSVAILRKDHFRQSWSIHTKMDSPHEVLDERPSKRQRTGASDPIENVPSTSEVYNTEAEGAAVGETTTEDPQKKKGKEKKNKGRRDRRATSHRKGERGEQEGSERPAGPKAPRRPKRQCALLIGFCGSGYNGMQIQPPPLKTIEGTLFQALVSVGAVSEDNADDPVKVALARAARTDAGVHAAGNIVSLKMIMHPPGVPDLVARVNELLPPEIRMWGYVRVQNSFNARLACDSRKYTYYFPSYLLLPPKPGSNLHRVLSQYAEASGHETSSLAHPFWDDLQPSREVDMQRKRAWRVGQDQIEKLHAAAQQFLGTRNFHNFTVGRDSSDKSNMRHIKSVEVADPVTYGETEWISVLFHGQSFMLHQIRKMMSSLILSARTGAPDSVISELYKDPSVFIPKMPSLGLLLEEPIFASYNTRMNSVNAKLEPDGPDYRPAIDFELYRAQIEEFKSGFIYKNMRGIEDRDGLFDAWIRMVDNYAGNDLLYLNPQGIVPEAAIIKKGEKRDQPFRERRVFDATSFSETDNIKAKLQQAEEGIVEEEGEEEEAKLDKKQLADTEG</sequence>
<dbReference type="GO" id="GO:0003723">
    <property type="term" value="F:RNA binding"/>
    <property type="evidence" value="ECO:0007669"/>
    <property type="project" value="InterPro"/>
</dbReference>
<feature type="compositionally biased region" description="Basic residues" evidence="7">
    <location>
        <begin position="117"/>
        <end position="138"/>
    </location>
</feature>
<feature type="compositionally biased region" description="Basic and acidic residues" evidence="7">
    <location>
        <begin position="590"/>
        <end position="601"/>
    </location>
</feature>
<dbReference type="EMBL" id="JAACJO010000002">
    <property type="protein sequence ID" value="KAF5361924.1"/>
    <property type="molecule type" value="Genomic_DNA"/>
</dbReference>
<evidence type="ECO:0000256" key="5">
    <source>
        <dbReference type="PIRSR" id="PIRSR641708-1"/>
    </source>
</evidence>
<evidence type="ECO:0000313" key="10">
    <source>
        <dbReference type="Proteomes" id="UP000559027"/>
    </source>
</evidence>
<feature type="compositionally biased region" description="Acidic residues" evidence="7">
    <location>
        <begin position="578"/>
        <end position="589"/>
    </location>
</feature>
<dbReference type="AlphaFoldDB" id="A0A8H5GBG6"/>
<gene>
    <name evidence="9" type="ORF">D9756_002273</name>
</gene>
<organism evidence="9 10">
    <name type="scientific">Leucocoprinus leucothites</name>
    <dbReference type="NCBI Taxonomy" id="201217"/>
    <lineage>
        <taxon>Eukaryota</taxon>
        <taxon>Fungi</taxon>
        <taxon>Dikarya</taxon>
        <taxon>Basidiomycota</taxon>
        <taxon>Agaricomycotina</taxon>
        <taxon>Agaricomycetes</taxon>
        <taxon>Agaricomycetidae</taxon>
        <taxon>Agaricales</taxon>
        <taxon>Agaricineae</taxon>
        <taxon>Agaricaceae</taxon>
        <taxon>Leucocoprinus</taxon>
    </lineage>
</organism>
<dbReference type="InterPro" id="IPR041708">
    <property type="entry name" value="PUS1/PUS2-like"/>
</dbReference>
<feature type="region of interest" description="Disordered" evidence="7">
    <location>
        <begin position="65"/>
        <end position="158"/>
    </location>
</feature>
<dbReference type="CDD" id="cd02568">
    <property type="entry name" value="PseudoU_synth_PUS1_PUS2"/>
    <property type="match status" value="1"/>
</dbReference>
<dbReference type="InterPro" id="IPR020095">
    <property type="entry name" value="PsdUridine_synth_TruA_C"/>
</dbReference>
<comment type="catalytic activity">
    <reaction evidence="4">
        <text>a uridine in tRNA = a pseudouridine in tRNA</text>
        <dbReference type="Rhea" id="RHEA:54572"/>
        <dbReference type="Rhea" id="RHEA-COMP:13339"/>
        <dbReference type="Rhea" id="RHEA-COMP:13934"/>
        <dbReference type="ChEBI" id="CHEBI:65314"/>
        <dbReference type="ChEBI" id="CHEBI:65315"/>
    </reaction>
</comment>
<evidence type="ECO:0000256" key="2">
    <source>
        <dbReference type="ARBA" id="ARBA00022694"/>
    </source>
</evidence>
<evidence type="ECO:0000256" key="4">
    <source>
        <dbReference type="ARBA" id="ARBA00036943"/>
    </source>
</evidence>
<dbReference type="InterPro" id="IPR020094">
    <property type="entry name" value="TruA/RsuA/RluB/E/F_N"/>
</dbReference>
<keyword evidence="2" id="KW-0819">tRNA processing</keyword>
<dbReference type="GO" id="GO:0009982">
    <property type="term" value="F:pseudouridine synthase activity"/>
    <property type="evidence" value="ECO:0007669"/>
    <property type="project" value="InterPro"/>
</dbReference>
<dbReference type="GO" id="GO:0005634">
    <property type="term" value="C:nucleus"/>
    <property type="evidence" value="ECO:0007669"/>
    <property type="project" value="TreeGrafter"/>
</dbReference>
<evidence type="ECO:0000256" key="1">
    <source>
        <dbReference type="ARBA" id="ARBA00009375"/>
    </source>
</evidence>
<feature type="region of interest" description="Disordered" evidence="7">
    <location>
        <begin position="575"/>
        <end position="601"/>
    </location>
</feature>
<comment type="caution">
    <text evidence="9">The sequence shown here is derived from an EMBL/GenBank/DDBJ whole genome shotgun (WGS) entry which is preliminary data.</text>
</comment>
<dbReference type="Proteomes" id="UP000559027">
    <property type="component" value="Unassembled WGS sequence"/>
</dbReference>
<dbReference type="Pfam" id="PF01416">
    <property type="entry name" value="PseudoU_synth_1"/>
    <property type="match status" value="1"/>
</dbReference>
<dbReference type="Gene3D" id="3.30.70.660">
    <property type="entry name" value="Pseudouridine synthase I, catalytic domain, C-terminal subdomain"/>
    <property type="match status" value="1"/>
</dbReference>
<dbReference type="InterPro" id="IPR020097">
    <property type="entry name" value="PsdUridine_synth_TruA_a/b_dom"/>
</dbReference>
<feature type="compositionally biased region" description="Basic and acidic residues" evidence="7">
    <location>
        <begin position="65"/>
        <end position="76"/>
    </location>
</feature>
<proteinExistence type="inferred from homology"/>
<dbReference type="InterPro" id="IPR001406">
    <property type="entry name" value="PsdUridine_synth_TruA"/>
</dbReference>
<feature type="domain" description="Pseudouridine synthase I TruA alpha/beta" evidence="8">
    <location>
        <begin position="350"/>
        <end position="455"/>
    </location>
</feature>
<dbReference type="OrthoDB" id="10256309at2759"/>
<evidence type="ECO:0000256" key="6">
    <source>
        <dbReference type="PIRSR" id="PIRSR641708-2"/>
    </source>
</evidence>
<comment type="similarity">
    <text evidence="1">Belongs to the tRNA pseudouridine synthase TruA family.</text>
</comment>
<reference evidence="9 10" key="1">
    <citation type="journal article" date="2020" name="ISME J.">
        <title>Uncovering the hidden diversity of litter-decomposition mechanisms in mushroom-forming fungi.</title>
        <authorList>
            <person name="Floudas D."/>
            <person name="Bentzer J."/>
            <person name="Ahren D."/>
            <person name="Johansson T."/>
            <person name="Persson P."/>
            <person name="Tunlid A."/>
        </authorList>
    </citation>
    <scope>NUCLEOTIDE SEQUENCE [LARGE SCALE GENOMIC DNA]</scope>
    <source>
        <strain evidence="9 10">CBS 146.42</strain>
    </source>
</reference>
<dbReference type="GO" id="GO:0031119">
    <property type="term" value="P:tRNA pseudouridine synthesis"/>
    <property type="evidence" value="ECO:0007669"/>
    <property type="project" value="InterPro"/>
</dbReference>
<dbReference type="InterPro" id="IPR020103">
    <property type="entry name" value="PsdUridine_synth_cat_dom_sf"/>
</dbReference>
<dbReference type="HAMAP" id="MF_00171">
    <property type="entry name" value="TruA"/>
    <property type="match status" value="1"/>
</dbReference>
<evidence type="ECO:0000256" key="3">
    <source>
        <dbReference type="ARBA" id="ARBA00023235"/>
    </source>
</evidence>
<dbReference type="SUPFAM" id="SSF55120">
    <property type="entry name" value="Pseudouridine synthase"/>
    <property type="match status" value="1"/>
</dbReference>
<dbReference type="PANTHER" id="PTHR11142:SF4">
    <property type="entry name" value="PSEUDOURIDYLATE SYNTHASE 1 HOMOLOG"/>
    <property type="match status" value="1"/>
</dbReference>
<protein>
    <recommendedName>
        <fullName evidence="8">Pseudouridine synthase I TruA alpha/beta domain-containing protein</fullName>
    </recommendedName>
</protein>
<keyword evidence="10" id="KW-1185">Reference proteome</keyword>
<evidence type="ECO:0000259" key="8">
    <source>
        <dbReference type="Pfam" id="PF01416"/>
    </source>
</evidence>
<dbReference type="NCBIfam" id="TIGR00071">
    <property type="entry name" value="hisT_truA"/>
    <property type="match status" value="1"/>
</dbReference>
<evidence type="ECO:0000313" key="9">
    <source>
        <dbReference type="EMBL" id="KAF5361924.1"/>
    </source>
</evidence>
<feature type="active site" description="Nucleophile" evidence="5">
    <location>
        <position position="220"/>
    </location>
</feature>
<dbReference type="PANTHER" id="PTHR11142">
    <property type="entry name" value="PSEUDOURIDYLATE SYNTHASE"/>
    <property type="match status" value="1"/>
</dbReference>
<name>A0A8H5GBG6_9AGAR</name>
<dbReference type="FunFam" id="3.30.70.580:FF:000002">
    <property type="entry name" value="tRNA pseudouridine synthase"/>
    <property type="match status" value="1"/>
</dbReference>
<accession>A0A8H5GBG6</accession>
<keyword evidence="3" id="KW-0413">Isomerase</keyword>
<dbReference type="Gene3D" id="3.30.70.580">
    <property type="entry name" value="Pseudouridine synthase I, catalytic domain, N-terminal subdomain"/>
    <property type="match status" value="1"/>
</dbReference>